<protein>
    <submittedName>
        <fullName evidence="1">Uncharacterized protein</fullName>
    </submittedName>
</protein>
<organism evidence="1 2">
    <name type="scientific">Xanthomonas campestris pv. campestris (strain B100)</name>
    <dbReference type="NCBI Taxonomy" id="509169"/>
    <lineage>
        <taxon>Bacteria</taxon>
        <taxon>Pseudomonadati</taxon>
        <taxon>Pseudomonadota</taxon>
        <taxon>Gammaproteobacteria</taxon>
        <taxon>Lysobacterales</taxon>
        <taxon>Lysobacteraceae</taxon>
        <taxon>Xanthomonas</taxon>
    </lineage>
</organism>
<evidence type="ECO:0000313" key="1">
    <source>
        <dbReference type="EMBL" id="CAP51982.1"/>
    </source>
</evidence>
<evidence type="ECO:0000313" key="2">
    <source>
        <dbReference type="Proteomes" id="UP000001188"/>
    </source>
</evidence>
<dbReference type="EMBL" id="AM920689">
    <property type="protein sequence ID" value="CAP51982.1"/>
    <property type="molecule type" value="Genomic_DNA"/>
</dbReference>
<name>B0RUR3_XANCB</name>
<sequence>MRLAEHQMAASAVLLRRSDRSASRHCLRWPNRWAVWRGWVSRVFIRFYTGRCNASRIPHLNPSVFSYCETEWVEAENGFLKGSHMWESGESMPPQGRPP</sequence>
<dbReference type="AlphaFoldDB" id="B0RUR3"/>
<dbReference type="KEGG" id="xca:xcc-b100_2622"/>
<dbReference type="HOGENOM" id="CLU_2319390_0_0_6"/>
<dbReference type="Proteomes" id="UP000001188">
    <property type="component" value="Chromosome"/>
</dbReference>
<gene>
    <name evidence="1" type="ORF">XCCB100_2622</name>
</gene>
<proteinExistence type="predicted"/>
<reference evidence="1 2" key="1">
    <citation type="journal article" date="2008" name="J. Biotechnol.">
        <title>The genome of Xanthomonas campestris pv. campestris B100 and its use for the reconstruction of metabolic pathways involved in xanthan biosynthesis.</title>
        <authorList>
            <person name="Vorholter F.J."/>
            <person name="Schneiker S."/>
            <person name="Goesmann A."/>
            <person name="Krause L."/>
            <person name="Bekel T."/>
            <person name="Kaiser O."/>
            <person name="Linke B."/>
            <person name="Patschkowski T."/>
            <person name="Ruckert C."/>
            <person name="Schmid J."/>
            <person name="Sidhu V.K."/>
            <person name="Sieber V."/>
            <person name="Tauch A."/>
            <person name="Watt S.A."/>
            <person name="Weisshaar B."/>
            <person name="Becker A."/>
            <person name="Niehaus K."/>
            <person name="Puhler A."/>
        </authorList>
    </citation>
    <scope>NUCLEOTIDE SEQUENCE [LARGE SCALE GENOMIC DNA]</scope>
    <source>
        <strain evidence="1 2">B100</strain>
    </source>
</reference>
<accession>B0RUR3</accession>